<dbReference type="InterPro" id="IPR038389">
    <property type="entry name" value="PSMG2_sf"/>
</dbReference>
<evidence type="ECO:0000256" key="3">
    <source>
        <dbReference type="ARBA" id="ARBA00025745"/>
    </source>
</evidence>
<evidence type="ECO:0000313" key="4">
    <source>
        <dbReference type="EMBL" id="EEH53600.1"/>
    </source>
</evidence>
<dbReference type="Gene3D" id="3.40.50.10900">
    <property type="entry name" value="PAC-like subunit"/>
    <property type="match status" value="2"/>
</dbReference>
<dbReference type="EMBL" id="GG663745">
    <property type="protein sequence ID" value="EEH53600.1"/>
    <property type="molecule type" value="Genomic_DNA"/>
</dbReference>
<gene>
    <name evidence="4" type="ORF">MICPUCDRAFT_51563</name>
</gene>
<accession>C1N2K1</accession>
<dbReference type="InterPro" id="IPR016562">
    <property type="entry name" value="Proteasome_assmbl_chp_2_euk"/>
</dbReference>
<evidence type="ECO:0000256" key="2">
    <source>
        <dbReference type="ARBA" id="ARBA00023186"/>
    </source>
</evidence>
<dbReference type="GO" id="GO:0005829">
    <property type="term" value="C:cytosol"/>
    <property type="evidence" value="ECO:0007669"/>
    <property type="project" value="TreeGrafter"/>
</dbReference>
<evidence type="ECO:0000313" key="5">
    <source>
        <dbReference type="Proteomes" id="UP000001876"/>
    </source>
</evidence>
<proteinExistence type="inferred from homology"/>
<evidence type="ECO:0000256" key="1">
    <source>
        <dbReference type="ARBA" id="ARBA00019186"/>
    </source>
</evidence>
<dbReference type="Pfam" id="PF09754">
    <property type="entry name" value="PAC2"/>
    <property type="match status" value="1"/>
</dbReference>
<dbReference type="GeneID" id="9687328"/>
<protein>
    <recommendedName>
        <fullName evidence="1">Proteasome assembly chaperone 2</fullName>
    </recommendedName>
</protein>
<dbReference type="GO" id="GO:0043248">
    <property type="term" value="P:proteasome assembly"/>
    <property type="evidence" value="ECO:0007669"/>
    <property type="project" value="TreeGrafter"/>
</dbReference>
<dbReference type="RefSeq" id="XP_003061888.1">
    <property type="nucleotide sequence ID" value="XM_003061842.1"/>
</dbReference>
<dbReference type="OMA" id="ESANCLP"/>
<dbReference type="OrthoDB" id="498252at2759"/>
<keyword evidence="5" id="KW-1185">Reference proteome</keyword>
<organism evidence="5">
    <name type="scientific">Micromonas pusilla (strain CCMP1545)</name>
    <name type="common">Picoplanktonic green alga</name>
    <dbReference type="NCBI Taxonomy" id="564608"/>
    <lineage>
        <taxon>Eukaryota</taxon>
        <taxon>Viridiplantae</taxon>
        <taxon>Chlorophyta</taxon>
        <taxon>Mamiellophyceae</taxon>
        <taxon>Mamiellales</taxon>
        <taxon>Mamiellaceae</taxon>
        <taxon>Micromonas</taxon>
    </lineage>
</organism>
<name>C1N2K1_MICPC</name>
<dbReference type="STRING" id="564608.C1N2K1"/>
<dbReference type="Proteomes" id="UP000001876">
    <property type="component" value="Unassembled WGS sequence"/>
</dbReference>
<dbReference type="AlphaFoldDB" id="C1N2K1"/>
<keyword evidence="2" id="KW-0143">Chaperone</keyword>
<dbReference type="PANTHER" id="PTHR12970:SF1">
    <property type="entry name" value="PROTEASOME ASSEMBLY CHAPERONE 2"/>
    <property type="match status" value="1"/>
</dbReference>
<dbReference type="PANTHER" id="PTHR12970">
    <property type="entry name" value="PROTEASOME ASSEMBLY CHAPERONE 2"/>
    <property type="match status" value="1"/>
</dbReference>
<sequence>MEFYPTPGVASSSSFAGATLVIAVASHGNVGQLACDLLVQRLRARRVGSLDHPSLLPCVGGDAFGRARGDGGALAMSAEVYEVGGGGTSGPRRTILVQQRAEVRAGSQRAFASAVAAWASASAFHETVVLASAPSTAAGHGKGATAQIGATVVRHVLASAVAAAVDGAKEEEEGDEGRREGRFEDARFQAAGAVALERSTLTRDRRAASSLPPWSLLRAFHDDAAGKGNGKTSCVAVLALCSEGDNTADAVAVAAAAATALGLSRGDDAAEEGGKGEGEGWTAPASWAAAYGQRPTARAMFT</sequence>
<dbReference type="KEGG" id="mpp:MICPUCDRAFT_51563"/>
<dbReference type="PIRSF" id="PIRSF010044">
    <property type="entry name" value="UCP010044"/>
    <property type="match status" value="1"/>
</dbReference>
<dbReference type="GO" id="GO:0005634">
    <property type="term" value="C:nucleus"/>
    <property type="evidence" value="ECO:0007669"/>
    <property type="project" value="TreeGrafter"/>
</dbReference>
<dbReference type="InterPro" id="IPR019151">
    <property type="entry name" value="Proteasome_assmbl_chaperone_2"/>
</dbReference>
<reference evidence="4 5" key="1">
    <citation type="journal article" date="2009" name="Science">
        <title>Green evolution and dynamic adaptations revealed by genomes of the marine picoeukaryotes Micromonas.</title>
        <authorList>
            <person name="Worden A.Z."/>
            <person name="Lee J.H."/>
            <person name="Mock T."/>
            <person name="Rouze P."/>
            <person name="Simmons M.P."/>
            <person name="Aerts A.L."/>
            <person name="Allen A.E."/>
            <person name="Cuvelier M.L."/>
            <person name="Derelle E."/>
            <person name="Everett M.V."/>
            <person name="Foulon E."/>
            <person name="Grimwood J."/>
            <person name="Gundlach H."/>
            <person name="Henrissat B."/>
            <person name="Napoli C."/>
            <person name="McDonald S.M."/>
            <person name="Parker M.S."/>
            <person name="Rombauts S."/>
            <person name="Salamov A."/>
            <person name="Von Dassow P."/>
            <person name="Badger J.H."/>
            <person name="Coutinho P.M."/>
            <person name="Demir E."/>
            <person name="Dubchak I."/>
            <person name="Gentemann C."/>
            <person name="Eikrem W."/>
            <person name="Gready J.E."/>
            <person name="John U."/>
            <person name="Lanier W."/>
            <person name="Lindquist E.A."/>
            <person name="Lucas S."/>
            <person name="Mayer K.F."/>
            <person name="Moreau H."/>
            <person name="Not F."/>
            <person name="Otillar R."/>
            <person name="Panaud O."/>
            <person name="Pangilinan J."/>
            <person name="Paulsen I."/>
            <person name="Piegu B."/>
            <person name="Poliakov A."/>
            <person name="Robbens S."/>
            <person name="Schmutz J."/>
            <person name="Toulza E."/>
            <person name="Wyss T."/>
            <person name="Zelensky A."/>
            <person name="Zhou K."/>
            <person name="Armbrust E.V."/>
            <person name="Bhattacharya D."/>
            <person name="Goodenough U.W."/>
            <person name="Van de Peer Y."/>
            <person name="Grigoriev I.V."/>
        </authorList>
    </citation>
    <scope>NUCLEOTIDE SEQUENCE [LARGE SCALE GENOMIC DNA]</scope>
    <source>
        <strain evidence="4 5">CCMP1545</strain>
    </source>
</reference>
<dbReference type="eggNOG" id="KOG3112">
    <property type="taxonomic scope" value="Eukaryota"/>
</dbReference>
<comment type="similarity">
    <text evidence="3">Belongs to the PSMG2 family.</text>
</comment>